<dbReference type="EMBL" id="JAESND010000004">
    <property type="protein sequence ID" value="MBM3116095.1"/>
    <property type="molecule type" value="Genomic_DNA"/>
</dbReference>
<protein>
    <submittedName>
        <fullName evidence="3">Glycoside hydrolase family 25 protein</fullName>
    </submittedName>
</protein>
<reference evidence="3 4" key="1">
    <citation type="submission" date="2021-01" db="EMBL/GenBank/DDBJ databases">
        <title>Draft Genome Sequence and Polyhydroxyalkanoate Biosynthetic Potential of Jeongeupia naejangsanensis Type Strain DSM 24253.</title>
        <authorList>
            <person name="Turrini P."/>
            <person name="Artuso I."/>
            <person name="Lugli G.A."/>
            <person name="Frangipani E."/>
            <person name="Ventura M."/>
            <person name="Visca P."/>
        </authorList>
    </citation>
    <scope>NUCLEOTIDE SEQUENCE [LARGE SCALE GENOMIC DNA]</scope>
    <source>
        <strain evidence="3 4">DSM 24253</strain>
    </source>
</reference>
<evidence type="ECO:0000256" key="2">
    <source>
        <dbReference type="SAM" id="SignalP"/>
    </source>
</evidence>
<proteinExistence type="inferred from homology"/>
<sequence length="238" mass="26997">MRIYALILAVVWAVSTQAAEFNAPWKDKNVALVIDPYYANRIDWDQLATEQRVVAIIHKSTIGTTKLDPGYAKRKAEALKRGYLWGSYHWGVAGNPKQQADFYIDTVKPEPSELIALDLEDAQSKTLMNADEAIIFIDRIKERTGRYPVLYTNHASAKLISAKYKDSVFTKTPLWYARFRSKVNDFPTGVWPSYTLWQFSSEILPQLPVPGTKPDMDINVFNGTVDQLKAAWPLTKAP</sequence>
<dbReference type="SUPFAM" id="SSF51445">
    <property type="entry name" value="(Trans)glycosidases"/>
    <property type="match status" value="1"/>
</dbReference>
<organism evidence="3 4">
    <name type="scientific">Jeongeupia naejangsanensis</name>
    <dbReference type="NCBI Taxonomy" id="613195"/>
    <lineage>
        <taxon>Bacteria</taxon>
        <taxon>Pseudomonadati</taxon>
        <taxon>Pseudomonadota</taxon>
        <taxon>Betaproteobacteria</taxon>
        <taxon>Neisseriales</taxon>
        <taxon>Chitinibacteraceae</taxon>
        <taxon>Jeongeupia</taxon>
    </lineage>
</organism>
<dbReference type="PROSITE" id="PS51904">
    <property type="entry name" value="GLYCOSYL_HYDROL_F25_2"/>
    <property type="match status" value="1"/>
</dbReference>
<dbReference type="RefSeq" id="WP_203538187.1">
    <property type="nucleotide sequence ID" value="NZ_JAESND010000004.1"/>
</dbReference>
<evidence type="ECO:0000256" key="1">
    <source>
        <dbReference type="ARBA" id="ARBA00010646"/>
    </source>
</evidence>
<gene>
    <name evidence="3" type="ORF">JMJ54_09640</name>
</gene>
<dbReference type="PANTHER" id="PTHR34135">
    <property type="entry name" value="LYSOZYME"/>
    <property type="match status" value="1"/>
</dbReference>
<evidence type="ECO:0000313" key="4">
    <source>
        <dbReference type="Proteomes" id="UP000809431"/>
    </source>
</evidence>
<evidence type="ECO:0000313" key="3">
    <source>
        <dbReference type="EMBL" id="MBM3116095.1"/>
    </source>
</evidence>
<dbReference type="Pfam" id="PF01183">
    <property type="entry name" value="Glyco_hydro_25"/>
    <property type="match status" value="1"/>
</dbReference>
<comment type="caution">
    <text evidence="3">The sequence shown here is derived from an EMBL/GenBank/DDBJ whole genome shotgun (WGS) entry which is preliminary data.</text>
</comment>
<keyword evidence="3" id="KW-0378">Hydrolase</keyword>
<dbReference type="CDD" id="cd00599">
    <property type="entry name" value="GH25_muramidase"/>
    <property type="match status" value="1"/>
</dbReference>
<feature type="chain" id="PRO_5045048255" evidence="2">
    <location>
        <begin position="19"/>
        <end position="238"/>
    </location>
</feature>
<dbReference type="PANTHER" id="PTHR34135:SF2">
    <property type="entry name" value="LYSOZYME"/>
    <property type="match status" value="1"/>
</dbReference>
<dbReference type="InterPro" id="IPR017853">
    <property type="entry name" value="GH"/>
</dbReference>
<accession>A0ABS2BKY5</accession>
<name>A0ABS2BKY5_9NEIS</name>
<keyword evidence="4" id="KW-1185">Reference proteome</keyword>
<feature type="signal peptide" evidence="2">
    <location>
        <begin position="1"/>
        <end position="18"/>
    </location>
</feature>
<keyword evidence="2" id="KW-0732">Signal</keyword>
<dbReference type="Gene3D" id="3.20.20.80">
    <property type="entry name" value="Glycosidases"/>
    <property type="match status" value="1"/>
</dbReference>
<comment type="similarity">
    <text evidence="1">Belongs to the glycosyl hydrolase 25 family.</text>
</comment>
<dbReference type="InterPro" id="IPR002053">
    <property type="entry name" value="Glyco_hydro_25"/>
</dbReference>
<dbReference type="GO" id="GO:0016787">
    <property type="term" value="F:hydrolase activity"/>
    <property type="evidence" value="ECO:0007669"/>
    <property type="project" value="UniProtKB-KW"/>
</dbReference>
<dbReference type="Proteomes" id="UP000809431">
    <property type="component" value="Unassembled WGS sequence"/>
</dbReference>